<reference evidence="1" key="3">
    <citation type="journal article" date="1998" name="Nucleic Acids Symp. Ser.">
        <title>Genome structure of pTi-SAKURA (III): Characteristics of T-DNA.</title>
        <authorList>
            <person name="Ohta N."/>
            <person name="Suzuki K."/>
            <person name="Hattori Y."/>
            <person name="Uraji M."/>
            <person name="Katoh A."/>
            <person name="Yoshida K."/>
        </authorList>
    </citation>
    <scope>NUCLEOTIDE SEQUENCE</scope>
    <source>
        <strain evidence="1">MAFF 301001</strain>
        <plasmid evidence="1">pTi-SAKURA</plasmid>
    </source>
</reference>
<dbReference type="EMBL" id="AB016260">
    <property type="protein sequence ID" value="BAA87667.1"/>
    <property type="molecule type" value="Genomic_DNA"/>
</dbReference>
<protein>
    <submittedName>
        <fullName evidence="1">Tiorf42 protein</fullName>
    </submittedName>
</protein>
<name>Q9R6L7_AGRTU</name>
<accession>Q9R6L7</accession>
<evidence type="ECO:0000313" key="1">
    <source>
        <dbReference type="EMBL" id="BAA87667.1"/>
    </source>
</evidence>
<organism evidence="1">
    <name type="scientific">Agrobacterium tumefaciens</name>
    <dbReference type="NCBI Taxonomy" id="358"/>
    <lineage>
        <taxon>Bacteria</taxon>
        <taxon>Pseudomonadati</taxon>
        <taxon>Pseudomonadota</taxon>
        <taxon>Alphaproteobacteria</taxon>
        <taxon>Hyphomicrobiales</taxon>
        <taxon>Rhizobiaceae</taxon>
        <taxon>Rhizobium/Agrobacterium group</taxon>
        <taxon>Agrobacterium</taxon>
        <taxon>Agrobacterium tumefaciens complex</taxon>
    </lineage>
</organism>
<keyword evidence="1" id="KW-0614">Plasmid</keyword>
<gene>
    <name evidence="1" type="primary">tiorf42</name>
</gene>
<sequence length="201" mass="22290">MIIRGLQCRDVPCSQISHVAQASATPAEGLGAQFFHEQIGGQPRVTSVAVRKRMDGDQAMVETYCDLVRRKCLMLDPIPNVIEQHREFDRNSVGLDADIALRRSEAACPLPDLAEHASMQCTHEVFGQHPVDRHAPSSTRPGGALDDVLLFRLVEILPVGDPALKQALALLWLERCCVLGFLEEVGHLSDQRSRSESWSRM</sequence>
<geneLocation type="plasmid" evidence="1">
    <name>pTi-SAKURA</name>
</geneLocation>
<reference evidence="1" key="2">
    <citation type="journal article" date="1998" name="Nucleic Acids Symp. Ser.">
        <title>Genome structure of pTi-SAKURA(I): Strategy for DNA sequencing of a Japanese cherry-Ti plasmid.</title>
        <authorList>
            <person name="Hattori Y."/>
            <person name="Suzuki K."/>
            <person name="Ohta N."/>
            <person name="Uraji M."/>
            <person name="Katoh A."/>
            <person name="Yoshida K."/>
        </authorList>
    </citation>
    <scope>NUCLEOTIDE SEQUENCE</scope>
    <source>
        <strain evidence="1">MAFF 301001</strain>
        <plasmid evidence="1">pTi-SAKURA</plasmid>
    </source>
</reference>
<reference evidence="1" key="5">
    <citation type="journal article" date="1998" name="Nucleic Acids Symp. Ser.">
        <title>Genome structure of pTi-SAKURA (V): Complete nucleotide sequence of plasmid pTi-SAKURA's vir region in Agrobacterium tumefaciens.</title>
        <authorList>
            <person name="Hattori Y."/>
            <person name="Suzuki K."/>
            <person name="Ohta N."/>
            <person name="Uraji M."/>
            <person name="Katoh A."/>
            <person name="Yoshida K."/>
        </authorList>
    </citation>
    <scope>NUCLEOTIDE SEQUENCE</scope>
    <source>
        <strain evidence="1">MAFF 301001</strain>
        <plasmid evidence="1">pTi-SAKURA</plasmid>
    </source>
</reference>
<reference evidence="1" key="4">
    <citation type="journal article" date="1998" name="Nucleic Acids Symp. Ser.">
        <title>Genome structure of pTi-SAKURA (IV): Characteristics of tra region.</title>
        <authorList>
            <person name="Uraji M."/>
            <person name="Suzuki K."/>
            <person name="Ohta N."/>
            <person name="Hattori Y."/>
            <person name="Katoh A."/>
            <person name="Yoshida K."/>
        </authorList>
    </citation>
    <scope>NUCLEOTIDE SEQUENCE</scope>
    <source>
        <strain evidence="1">MAFF 301001</strain>
        <plasmid evidence="1">pTi-SAKURA</plasmid>
    </source>
</reference>
<proteinExistence type="predicted"/>
<reference evidence="1" key="6">
    <citation type="journal article" date="2000" name="Gene">
        <title>Complete nucleotide sequence of a plant tumor-inducing Ti plasmid.</title>
        <authorList>
            <person name="Suzuki K."/>
            <person name="Hattori Y."/>
            <person name="Uraji M."/>
            <person name="Ohta N."/>
            <person name="Iwata K."/>
            <person name="Murata K."/>
            <person name="Katoh A."/>
            <person name="Yoshida K."/>
        </authorList>
    </citation>
    <scope>NUCLEOTIDE SEQUENCE</scope>
    <source>
        <strain evidence="1">MAFF 301001</strain>
        <plasmid evidence="1">pTi-SAKURA</plasmid>
    </source>
</reference>
<reference evidence="1" key="1">
    <citation type="journal article" date="1998" name="Biochim. Biophys. Acta">
        <title>Novel structural difference between nopaline- and octopine-type trbJ genes: construction of genetic and physical map and sequencing of trb/traI and rep gene clusters of a new Ti plasmid pTi-SAKURA.</title>
        <authorList>
            <person name="Suzuki K."/>
            <person name="Ohta N."/>
            <person name="Hattori Y."/>
            <person name="Uraji M."/>
            <person name="Katoh A."/>
            <person name="Yoshida K."/>
        </authorList>
    </citation>
    <scope>NUCLEOTIDE SEQUENCE</scope>
    <source>
        <strain evidence="1">MAFF 301001</strain>
        <plasmid evidence="1">pTi-SAKURA</plasmid>
    </source>
</reference>
<dbReference type="AlphaFoldDB" id="Q9R6L7"/>